<proteinExistence type="predicted"/>
<dbReference type="Proteomes" id="UP000532866">
    <property type="component" value="Unassembled WGS sequence"/>
</dbReference>
<evidence type="ECO:0000313" key="2">
    <source>
        <dbReference type="Proteomes" id="UP000532866"/>
    </source>
</evidence>
<sequence length="373" mass="43266">MTFFRKIFGATNLTKTQNLYGTGEDWRKADKKQLAIYKENITNGIENGEVSILMLGRFLMGAGEPEEGERMLHQAVLDNVEGAESDYVDSVSYYYMMTDKYNRSAKQDPWYIKWVDAAKVCVENGENESEVRLADIYSTCYDINDPEFEDIAKETIRLYKIAASKHQSRAALNYAIFIMDKLATEAYKKIKNSQDVEWSSAEPYILQALTDEKNTSDRDYAYSTMARYYSTIIHKKVAQAIDCYIKEIELDGIAEDIKYNEKKVLSYMAPDIKDKDYIYTTLNNYNIYFDFLCLSYFLKKQGEMEEICDNYVYQIDKKRGSNFSKSMSRDQAMAILSKYYLANESELSNKDIKFTKASYDFMEKRKASIAAID</sequence>
<name>A0A7X0TMN5_9LIST</name>
<evidence type="ECO:0000313" key="1">
    <source>
        <dbReference type="EMBL" id="MBC1331913.1"/>
    </source>
</evidence>
<reference evidence="1 2" key="1">
    <citation type="submission" date="2020-03" db="EMBL/GenBank/DDBJ databases">
        <title>Soil Listeria distribution.</title>
        <authorList>
            <person name="Liao J."/>
            <person name="Wiedmann M."/>
        </authorList>
    </citation>
    <scope>NUCLEOTIDE SEQUENCE [LARGE SCALE GENOMIC DNA]</scope>
    <source>
        <strain evidence="1 2">FSL L7-1833</strain>
    </source>
</reference>
<accession>A0A7X0TMN5</accession>
<gene>
    <name evidence="1" type="ORF">HB759_08180</name>
</gene>
<protein>
    <submittedName>
        <fullName evidence="1">Uncharacterized protein</fullName>
    </submittedName>
</protein>
<dbReference type="EMBL" id="JAAROL010000002">
    <property type="protein sequence ID" value="MBC1331913.1"/>
    <property type="molecule type" value="Genomic_DNA"/>
</dbReference>
<comment type="caution">
    <text evidence="1">The sequence shown here is derived from an EMBL/GenBank/DDBJ whole genome shotgun (WGS) entry which is preliminary data.</text>
</comment>
<organism evidence="1 2">
    <name type="scientific">Listeria booriae</name>
    <dbReference type="NCBI Taxonomy" id="1552123"/>
    <lineage>
        <taxon>Bacteria</taxon>
        <taxon>Bacillati</taxon>
        <taxon>Bacillota</taxon>
        <taxon>Bacilli</taxon>
        <taxon>Bacillales</taxon>
        <taxon>Listeriaceae</taxon>
        <taxon>Listeria</taxon>
    </lineage>
</organism>
<dbReference type="AlphaFoldDB" id="A0A7X0TMN5"/>
<dbReference type="RefSeq" id="WP_185361830.1">
    <property type="nucleotide sequence ID" value="NZ_JAARNB010000003.1"/>
</dbReference>